<dbReference type="Proteomes" id="UP000490939">
    <property type="component" value="Unassembled WGS sequence"/>
</dbReference>
<evidence type="ECO:0000313" key="2">
    <source>
        <dbReference type="EMBL" id="KAE9966780.1"/>
    </source>
</evidence>
<feature type="compositionally biased region" description="Basic and acidic residues" evidence="1">
    <location>
        <begin position="49"/>
        <end position="68"/>
    </location>
</feature>
<feature type="compositionally biased region" description="Acidic residues" evidence="1">
    <location>
        <begin position="72"/>
        <end position="94"/>
    </location>
</feature>
<protein>
    <submittedName>
        <fullName evidence="2">Uncharacterized protein</fullName>
    </submittedName>
</protein>
<dbReference type="Proteomes" id="UP000433883">
    <property type="component" value="Unassembled WGS sequence"/>
</dbReference>
<evidence type="ECO:0000256" key="1">
    <source>
        <dbReference type="SAM" id="MobiDB-lite"/>
    </source>
</evidence>
<name>A0A8H3UBV8_VENIN</name>
<evidence type="ECO:0000313" key="4">
    <source>
        <dbReference type="Proteomes" id="UP000433883"/>
    </source>
</evidence>
<organism evidence="2 4">
    <name type="scientific">Venturia inaequalis</name>
    <name type="common">Apple scab fungus</name>
    <dbReference type="NCBI Taxonomy" id="5025"/>
    <lineage>
        <taxon>Eukaryota</taxon>
        <taxon>Fungi</taxon>
        <taxon>Dikarya</taxon>
        <taxon>Ascomycota</taxon>
        <taxon>Pezizomycotina</taxon>
        <taxon>Dothideomycetes</taxon>
        <taxon>Pleosporomycetidae</taxon>
        <taxon>Venturiales</taxon>
        <taxon>Venturiaceae</taxon>
        <taxon>Venturia</taxon>
    </lineage>
</organism>
<gene>
    <name evidence="2" type="ORF">BLS_006807</name>
    <name evidence="3" type="ORF">EG327_007994</name>
</gene>
<feature type="compositionally biased region" description="Polar residues" evidence="1">
    <location>
        <begin position="38"/>
        <end position="47"/>
    </location>
</feature>
<sequence>MGATTSSISLATASSIPLATTSSSPLTPQQKTLPTPQNSSPVTSPTKAGNHEDERIPYPSPESHRNFVDLEPYAEDEEMSDVLSSVEEDLEEEHGGEQATWRTVHLGNGVMKFYTSSEVDRLYDASEEEEAEFAARDGADESYNANDRYANLDVTEKRRQEELLELAEGPGEEEFDMKAFLADQLRRGRKMVEDGWNEDTVDAYLLIERRERVVLFPDSWRSQFPQFPADLFSNRCDPDDGILRALNPCYDTTMKWAITKFLELGPRVRDNLGRNNHSFYKRRPEGLVEQHVKQYAKWAYKDVGIERYVRKKHIPELFTFASAMYSTTPKTLELMILDKLRRRADQVVDLLRITEHTSKESVEAASTSIDGRPPTLYHHRGESYLYEPPTLYGIVSKRTVFGLVAYEPLGVLDNTRQMAWFHLSKDVYDVWNCIALAFMIVWCRDHMLNMLQVLPEPVYDEAEMEVDDFDL</sequence>
<proteinExistence type="predicted"/>
<dbReference type="EMBL" id="WNWR01000493">
    <property type="protein sequence ID" value="KAE9976575.1"/>
    <property type="molecule type" value="Genomic_DNA"/>
</dbReference>
<accession>A0A8H3UBV8</accession>
<evidence type="ECO:0000313" key="3">
    <source>
        <dbReference type="EMBL" id="KAE9976575.1"/>
    </source>
</evidence>
<dbReference type="EMBL" id="WNWQ01000507">
    <property type="protein sequence ID" value="KAE9966780.1"/>
    <property type="molecule type" value="Genomic_DNA"/>
</dbReference>
<feature type="compositionally biased region" description="Low complexity" evidence="1">
    <location>
        <begin position="1"/>
        <end position="37"/>
    </location>
</feature>
<reference evidence="2 4" key="1">
    <citation type="submission" date="2019-11" db="EMBL/GenBank/DDBJ databases">
        <title>Venturia inaequalis Genome Resource.</title>
        <authorList>
            <person name="Lichtner F.J."/>
        </authorList>
    </citation>
    <scope>NUCLEOTIDE SEQUENCE [LARGE SCALE GENOMIC DNA]</scope>
    <source>
        <strain evidence="2">Bline_iso_100314</strain>
        <strain evidence="3 5">DMI_063113</strain>
    </source>
</reference>
<feature type="region of interest" description="Disordered" evidence="1">
    <location>
        <begin position="1"/>
        <end position="98"/>
    </location>
</feature>
<dbReference type="AlphaFoldDB" id="A0A8H3UBV8"/>
<keyword evidence="5" id="KW-1185">Reference proteome</keyword>
<evidence type="ECO:0000313" key="5">
    <source>
        <dbReference type="Proteomes" id="UP000490939"/>
    </source>
</evidence>
<comment type="caution">
    <text evidence="2">The sequence shown here is derived from an EMBL/GenBank/DDBJ whole genome shotgun (WGS) entry which is preliminary data.</text>
</comment>